<dbReference type="GeneID" id="27686135"/>
<dbReference type="GO" id="GO:0006508">
    <property type="term" value="P:proteolysis"/>
    <property type="evidence" value="ECO:0007669"/>
    <property type="project" value="UniProtKB-KW"/>
</dbReference>
<feature type="disulfide bond" evidence="8">
    <location>
        <begin position="376"/>
        <end position="417"/>
    </location>
</feature>
<dbReference type="Proteomes" id="UP000053201">
    <property type="component" value="Unassembled WGS sequence"/>
</dbReference>
<proteinExistence type="inferred from homology"/>
<dbReference type="Pfam" id="PF00026">
    <property type="entry name" value="Asp"/>
    <property type="match status" value="1"/>
</dbReference>
<gene>
    <name evidence="10" type="ORF">SPPG_02558</name>
</gene>
<dbReference type="InterPro" id="IPR033121">
    <property type="entry name" value="PEPTIDASE_A1"/>
</dbReference>
<dbReference type="InParanoid" id="A0A0L0HML5"/>
<dbReference type="InterPro" id="IPR021109">
    <property type="entry name" value="Peptidase_aspartic_dom_sf"/>
</dbReference>
<dbReference type="InterPro" id="IPR001461">
    <property type="entry name" value="Aspartic_peptidase_A1"/>
</dbReference>
<evidence type="ECO:0000259" key="9">
    <source>
        <dbReference type="PROSITE" id="PS51767"/>
    </source>
</evidence>
<dbReference type="EMBL" id="KQ257453">
    <property type="protein sequence ID" value="KND02054.1"/>
    <property type="molecule type" value="Genomic_DNA"/>
</dbReference>
<evidence type="ECO:0000256" key="7">
    <source>
        <dbReference type="PIRSR" id="PIRSR601461-1"/>
    </source>
</evidence>
<organism evidence="10 11">
    <name type="scientific">Spizellomyces punctatus (strain DAOM BR117)</name>
    <dbReference type="NCBI Taxonomy" id="645134"/>
    <lineage>
        <taxon>Eukaryota</taxon>
        <taxon>Fungi</taxon>
        <taxon>Fungi incertae sedis</taxon>
        <taxon>Chytridiomycota</taxon>
        <taxon>Chytridiomycota incertae sedis</taxon>
        <taxon>Chytridiomycetes</taxon>
        <taxon>Spizellomycetales</taxon>
        <taxon>Spizellomycetaceae</taxon>
        <taxon>Spizellomyces</taxon>
    </lineage>
</organism>
<evidence type="ECO:0000313" key="11">
    <source>
        <dbReference type="Proteomes" id="UP000053201"/>
    </source>
</evidence>
<keyword evidence="4" id="KW-0378">Hydrolase</keyword>
<dbReference type="Gene3D" id="2.40.70.10">
    <property type="entry name" value="Acid Proteases"/>
    <property type="match status" value="2"/>
</dbReference>
<accession>A0A0L0HML5</accession>
<protein>
    <recommendedName>
        <fullName evidence="9">Peptidase A1 domain-containing protein</fullName>
    </recommendedName>
</protein>
<dbReference type="PANTHER" id="PTHR47966">
    <property type="entry name" value="BETA-SITE APP-CLEAVING ENZYME, ISOFORM A-RELATED"/>
    <property type="match status" value="1"/>
</dbReference>
<sequence length="548" mass="58912">MLQAWFFLDDYAGKYIAPCREESLAVPHFEAKNPIMLVARLATTLALLRTTAWGIPATSDAQAQMVIPTLDRPFHIPMLSPVMDDHQGRLRHLNETGELRPPRLKRRQIVEDELAYDPDILFAYFGQVKLGTPAQTFTAMFDTGSYQFWVRSKLCTVQACQGHPKYDGDLSSSYVSTNTKADLITYADGTKVQGVYAKEKVSVGSVAVQGLTFEEVTDTNESLGAAYDSIMGMCWPPVDKPKSWFQTLVQNGGVTSPVMGWVIDSTNTDGSITLGGVDSARFTGTLQWVPSFGFASNGGGGGPFIYFQGLTVAGSVTMGNTTTPLSWSQGHFLSVFDTGTSMSVVPTKVAADIHAQFPAFSIDPSRPGGKYYTGWCDLNTLGNVTLSFVGEEGLVSLTLEPHEWVLYIPKNNQPNYCLSIFVGNDAVAQKVTVNGPLIAGILGNSLLRKFYTVFDWGKNRTGFALAVRTPNVQAQLIGLNSSTETGTGTATTGSKSPFQAWIPTTDTSGTGSGGFGIDAATVARYAKVGAPSLATLGTGFLASLMIMF</sequence>
<feature type="disulfide bond" evidence="8">
    <location>
        <begin position="155"/>
        <end position="160"/>
    </location>
</feature>
<evidence type="ECO:0000256" key="1">
    <source>
        <dbReference type="ARBA" id="ARBA00007447"/>
    </source>
</evidence>
<feature type="active site" evidence="7">
    <location>
        <position position="337"/>
    </location>
</feature>
<keyword evidence="3" id="KW-0064">Aspartyl protease</keyword>
<feature type="domain" description="Peptidase A1" evidence="9">
    <location>
        <begin position="124"/>
        <end position="464"/>
    </location>
</feature>
<keyword evidence="2" id="KW-0645">Protease</keyword>
<dbReference type="AlphaFoldDB" id="A0A0L0HML5"/>
<dbReference type="InterPro" id="IPR034164">
    <property type="entry name" value="Pepsin-like_dom"/>
</dbReference>
<evidence type="ECO:0000256" key="3">
    <source>
        <dbReference type="ARBA" id="ARBA00022750"/>
    </source>
</evidence>
<dbReference type="STRING" id="645134.A0A0L0HML5"/>
<dbReference type="CDD" id="cd05471">
    <property type="entry name" value="pepsin_like"/>
    <property type="match status" value="1"/>
</dbReference>
<dbReference type="PRINTS" id="PR00792">
    <property type="entry name" value="PEPSIN"/>
</dbReference>
<reference evidence="10 11" key="1">
    <citation type="submission" date="2009-08" db="EMBL/GenBank/DDBJ databases">
        <title>The Genome Sequence of Spizellomyces punctatus strain DAOM BR117.</title>
        <authorList>
            <consortium name="The Broad Institute Genome Sequencing Platform"/>
            <person name="Russ C."/>
            <person name="Cuomo C."/>
            <person name="Shea T."/>
            <person name="Young S.K."/>
            <person name="Zeng Q."/>
            <person name="Koehrsen M."/>
            <person name="Haas B."/>
            <person name="Borodovsky M."/>
            <person name="Guigo R."/>
            <person name="Alvarado L."/>
            <person name="Berlin A."/>
            <person name="Bochicchio J."/>
            <person name="Borenstein D."/>
            <person name="Chapman S."/>
            <person name="Chen Z."/>
            <person name="Engels R."/>
            <person name="Freedman E."/>
            <person name="Gellesch M."/>
            <person name="Goldberg J."/>
            <person name="Griggs A."/>
            <person name="Gujja S."/>
            <person name="Heiman D."/>
            <person name="Hepburn T."/>
            <person name="Howarth C."/>
            <person name="Jen D."/>
            <person name="Larson L."/>
            <person name="Lewis B."/>
            <person name="Mehta T."/>
            <person name="Park D."/>
            <person name="Pearson M."/>
            <person name="Roberts A."/>
            <person name="Saif S."/>
            <person name="Shenoy N."/>
            <person name="Sisk P."/>
            <person name="Stolte C."/>
            <person name="Sykes S."/>
            <person name="Thomson T."/>
            <person name="Walk T."/>
            <person name="White J."/>
            <person name="Yandava C."/>
            <person name="Burger G."/>
            <person name="Gray M.W."/>
            <person name="Holland P.W.H."/>
            <person name="King N."/>
            <person name="Lang F.B.F."/>
            <person name="Roger A.J."/>
            <person name="Ruiz-Trillo I."/>
            <person name="Lander E."/>
            <person name="Nusbaum C."/>
        </authorList>
    </citation>
    <scope>NUCLEOTIDE SEQUENCE [LARGE SCALE GENOMIC DNA]</scope>
    <source>
        <strain evidence="10 11">DAOM BR117</strain>
    </source>
</reference>
<evidence type="ECO:0000313" key="10">
    <source>
        <dbReference type="EMBL" id="KND02054.1"/>
    </source>
</evidence>
<evidence type="ECO:0000256" key="8">
    <source>
        <dbReference type="PIRSR" id="PIRSR601461-2"/>
    </source>
</evidence>
<dbReference type="OrthoDB" id="2747330at2759"/>
<dbReference type="FunCoup" id="A0A0L0HML5">
    <property type="interactions" value="42"/>
</dbReference>
<dbReference type="eggNOG" id="KOG1339">
    <property type="taxonomic scope" value="Eukaryota"/>
</dbReference>
<dbReference type="VEuPathDB" id="FungiDB:SPPG_02558"/>
<dbReference type="SUPFAM" id="SSF50630">
    <property type="entry name" value="Acid proteases"/>
    <property type="match status" value="1"/>
</dbReference>
<dbReference type="OMA" id="RISSNMC"/>
<comment type="similarity">
    <text evidence="1">Belongs to the peptidase A1 family.</text>
</comment>
<dbReference type="GO" id="GO:0004190">
    <property type="term" value="F:aspartic-type endopeptidase activity"/>
    <property type="evidence" value="ECO:0007669"/>
    <property type="project" value="UniProtKB-KW"/>
</dbReference>
<dbReference type="RefSeq" id="XP_016610093.1">
    <property type="nucleotide sequence ID" value="XM_016750841.1"/>
</dbReference>
<evidence type="ECO:0000256" key="6">
    <source>
        <dbReference type="ARBA" id="ARBA00023157"/>
    </source>
</evidence>
<evidence type="ECO:0000256" key="5">
    <source>
        <dbReference type="ARBA" id="ARBA00023145"/>
    </source>
</evidence>
<evidence type="ECO:0000256" key="2">
    <source>
        <dbReference type="ARBA" id="ARBA00022670"/>
    </source>
</evidence>
<name>A0A0L0HML5_SPIPD</name>
<keyword evidence="11" id="KW-1185">Reference proteome</keyword>
<feature type="active site" evidence="7">
    <location>
        <position position="142"/>
    </location>
</feature>
<dbReference type="PANTHER" id="PTHR47966:SF51">
    <property type="entry name" value="BETA-SITE APP-CLEAVING ENZYME, ISOFORM A-RELATED"/>
    <property type="match status" value="1"/>
</dbReference>
<dbReference type="PROSITE" id="PS51767">
    <property type="entry name" value="PEPTIDASE_A1"/>
    <property type="match status" value="1"/>
</dbReference>
<keyword evidence="6 8" id="KW-1015">Disulfide bond</keyword>
<evidence type="ECO:0000256" key="4">
    <source>
        <dbReference type="ARBA" id="ARBA00022801"/>
    </source>
</evidence>
<keyword evidence="5" id="KW-0865">Zymogen</keyword>
<dbReference type="FunFam" id="2.40.70.10:FF:000008">
    <property type="entry name" value="Cathepsin D"/>
    <property type="match status" value="1"/>
</dbReference>